<keyword evidence="3" id="KW-1185">Reference proteome</keyword>
<dbReference type="InterPro" id="IPR053840">
    <property type="entry name" value="Hfq_1"/>
</dbReference>
<dbReference type="Proteomes" id="UP000185984">
    <property type="component" value="Unassembled WGS sequence"/>
</dbReference>
<evidence type="ECO:0000313" key="2">
    <source>
        <dbReference type="EMBL" id="OKH22267.1"/>
    </source>
</evidence>
<dbReference type="SUPFAM" id="SSF50182">
    <property type="entry name" value="Sm-like ribonucleoproteins"/>
    <property type="match status" value="1"/>
</dbReference>
<dbReference type="NCBIfam" id="NF047718">
    <property type="entry name" value="Hfq_rel_Cyano"/>
    <property type="match status" value="1"/>
</dbReference>
<reference evidence="2 3" key="1">
    <citation type="submission" date="2016-11" db="EMBL/GenBank/DDBJ databases">
        <title>Draft Genome Sequences of Nine Cyanobacterial Strains from Diverse Habitats.</title>
        <authorList>
            <person name="Zhu T."/>
            <person name="Hou S."/>
            <person name="Lu X."/>
            <person name="Hess W.R."/>
        </authorList>
    </citation>
    <scope>NUCLEOTIDE SEQUENCE [LARGE SCALE GENOMIC DNA]</scope>
    <source>
        <strain evidence="2 3">5.2 s.c.1</strain>
    </source>
</reference>
<proteinExistence type="predicted"/>
<evidence type="ECO:0000259" key="1">
    <source>
        <dbReference type="Pfam" id="PF21979"/>
    </source>
</evidence>
<organism evidence="2 3">
    <name type="scientific">Chroogloeocystis siderophila 5.2 s.c.1</name>
    <dbReference type="NCBI Taxonomy" id="247279"/>
    <lineage>
        <taxon>Bacteria</taxon>
        <taxon>Bacillati</taxon>
        <taxon>Cyanobacteriota</taxon>
        <taxon>Cyanophyceae</taxon>
        <taxon>Oscillatoriophycideae</taxon>
        <taxon>Chroococcales</taxon>
        <taxon>Chroococcaceae</taxon>
        <taxon>Chroogloeocystis</taxon>
    </lineage>
</organism>
<dbReference type="Gene3D" id="2.30.30.100">
    <property type="match status" value="1"/>
</dbReference>
<dbReference type="RefSeq" id="WP_073551300.1">
    <property type="nucleotide sequence ID" value="NZ_CAWMVK010000014.1"/>
</dbReference>
<dbReference type="AlphaFoldDB" id="A0A1U7HFA1"/>
<name>A0A1U7HFA1_9CHRO</name>
<gene>
    <name evidence="2" type="ORF">NIES1031_20410</name>
</gene>
<accession>A0A1U7HFA1</accession>
<feature type="domain" description="Hfq-related" evidence="1">
    <location>
        <begin position="9"/>
        <end position="69"/>
    </location>
</feature>
<dbReference type="STRING" id="247279.NIES1031_20410"/>
<evidence type="ECO:0000313" key="3">
    <source>
        <dbReference type="Proteomes" id="UP000185984"/>
    </source>
</evidence>
<dbReference type="EMBL" id="MRCC01000021">
    <property type="protein sequence ID" value="OKH22267.1"/>
    <property type="molecule type" value="Genomic_DNA"/>
</dbReference>
<protein>
    <submittedName>
        <fullName evidence="2">RNA-binding protein hfq</fullName>
    </submittedName>
</protein>
<dbReference type="OrthoDB" id="573534at2"/>
<sequence>MPSEFDPALPSIRQVQTLIKQVNRVELKLVTGDLVMGKISWQDQNCLCIIDVNNQTIIVWRHAIAYLKPIN</sequence>
<dbReference type="InterPro" id="IPR010920">
    <property type="entry name" value="LSM_dom_sf"/>
</dbReference>
<comment type="caution">
    <text evidence="2">The sequence shown here is derived from an EMBL/GenBank/DDBJ whole genome shotgun (WGS) entry which is preliminary data.</text>
</comment>
<dbReference type="Pfam" id="PF21979">
    <property type="entry name" value="Hfq_1"/>
    <property type="match status" value="1"/>
</dbReference>